<feature type="transmembrane region" description="Helical" evidence="1">
    <location>
        <begin position="12"/>
        <end position="37"/>
    </location>
</feature>
<dbReference type="STRING" id="1742973.COMA2_30099"/>
<dbReference type="AlphaFoldDB" id="A0A0S4LMI5"/>
<dbReference type="OrthoDB" id="9780680at2"/>
<evidence type="ECO:0000313" key="2">
    <source>
        <dbReference type="EMBL" id="CUS37147.1"/>
    </source>
</evidence>
<organism evidence="2 3">
    <name type="scientific">Candidatus Nitrospira nitrificans</name>
    <dbReference type="NCBI Taxonomy" id="1742973"/>
    <lineage>
        <taxon>Bacteria</taxon>
        <taxon>Pseudomonadati</taxon>
        <taxon>Nitrospirota</taxon>
        <taxon>Nitrospiria</taxon>
        <taxon>Nitrospirales</taxon>
        <taxon>Nitrospiraceae</taxon>
        <taxon>Nitrospira</taxon>
    </lineage>
</organism>
<evidence type="ECO:0000256" key="1">
    <source>
        <dbReference type="SAM" id="Phobius"/>
    </source>
</evidence>
<accession>A0A0S4LMI5</accession>
<evidence type="ECO:0000313" key="3">
    <source>
        <dbReference type="Proteomes" id="UP000198736"/>
    </source>
</evidence>
<keyword evidence="1" id="KW-0472">Membrane</keyword>
<name>A0A0S4LMI5_9BACT</name>
<gene>
    <name evidence="2" type="ORF">COMA2_30099</name>
</gene>
<dbReference type="Proteomes" id="UP000198736">
    <property type="component" value="Unassembled WGS sequence"/>
</dbReference>
<protein>
    <submittedName>
        <fullName evidence="2">Putative Type IV pilus assembly protein PilW</fullName>
    </submittedName>
</protein>
<dbReference type="RefSeq" id="WP_090898813.1">
    <property type="nucleotide sequence ID" value="NZ_CZPZ01000023.1"/>
</dbReference>
<dbReference type="InterPro" id="IPR012902">
    <property type="entry name" value="N_methyl_site"/>
</dbReference>
<reference evidence="3" key="1">
    <citation type="submission" date="2015-10" db="EMBL/GenBank/DDBJ databases">
        <authorList>
            <person name="Luecker S."/>
            <person name="Luecker S."/>
        </authorList>
    </citation>
    <scope>NUCLEOTIDE SEQUENCE [LARGE SCALE GENOMIC DNA]</scope>
</reference>
<proteinExistence type="predicted"/>
<sequence length="378" mass="38935">MGKPKFQTSNQGGMTLVELMFAATIAVGIVAAGLAVVTSFERSNATTGQTGETQQNVRNAMEMISRDIRQAGFGSIGAVGNCPTAIVPQDNAVAGPDTGPDRISLVVPLGNPVGTATRPPWVLQGAIGPGFNAFTLASAQAVTDMTAEWGGASLVGATVSVAGSSTATVTAVGGSTITITAVPAPVAFGANAPVYLLQCVTYQIIPPPDANGLCDGRFPCLVRGVGTGGLDCNTPNSRCLSIADEIEDMQFTYACDGCFLALNGGIPDGIIDNQVGSAAGFDQLDFISNNAWNLAPMTPDKISLVQISIVGRERFVDQGLGEGIVAGRVVQAQAMQVSDHNHGAGLFAAGDFAGLNPPYTSTRRRMFTRTIEVRNPGR</sequence>
<keyword evidence="3" id="KW-1185">Reference proteome</keyword>
<keyword evidence="1" id="KW-0812">Transmembrane</keyword>
<dbReference type="PROSITE" id="PS00409">
    <property type="entry name" value="PROKAR_NTER_METHYL"/>
    <property type="match status" value="1"/>
</dbReference>
<dbReference type="EMBL" id="CZPZ01000023">
    <property type="protein sequence ID" value="CUS37147.1"/>
    <property type="molecule type" value="Genomic_DNA"/>
</dbReference>
<keyword evidence="1" id="KW-1133">Transmembrane helix</keyword>